<dbReference type="InterPro" id="IPR008928">
    <property type="entry name" value="6-hairpin_glycosidase_sf"/>
</dbReference>
<proteinExistence type="predicted"/>
<protein>
    <recommendedName>
        <fullName evidence="1">Spermatogenesis-associated protein 20-like TRX domain-containing protein</fullName>
    </recommendedName>
</protein>
<organism evidence="2">
    <name type="scientific">marine metagenome</name>
    <dbReference type="NCBI Taxonomy" id="408172"/>
    <lineage>
        <taxon>unclassified sequences</taxon>
        <taxon>metagenomes</taxon>
        <taxon>ecological metagenomes</taxon>
    </lineage>
</organism>
<dbReference type="PANTHER" id="PTHR42899:SF1">
    <property type="entry name" value="SPERMATOGENESIS-ASSOCIATED PROTEIN 20"/>
    <property type="match status" value="1"/>
</dbReference>
<dbReference type="Pfam" id="PF03190">
    <property type="entry name" value="Thioredox_DsbH"/>
    <property type="match status" value="1"/>
</dbReference>
<dbReference type="GO" id="GO:0005975">
    <property type="term" value="P:carbohydrate metabolic process"/>
    <property type="evidence" value="ECO:0007669"/>
    <property type="project" value="InterPro"/>
</dbReference>
<dbReference type="AlphaFoldDB" id="A0A381NAQ6"/>
<feature type="domain" description="Spermatogenesis-associated protein 20-like TRX" evidence="1">
    <location>
        <begin position="2"/>
        <end position="163"/>
    </location>
</feature>
<dbReference type="PANTHER" id="PTHR42899">
    <property type="entry name" value="SPERMATOGENESIS-ASSOCIATED PROTEIN 20"/>
    <property type="match status" value="1"/>
</dbReference>
<reference evidence="2" key="1">
    <citation type="submission" date="2018-05" db="EMBL/GenBank/DDBJ databases">
        <authorList>
            <person name="Lanie J.A."/>
            <person name="Ng W.-L."/>
            <person name="Kazmierczak K.M."/>
            <person name="Andrzejewski T.M."/>
            <person name="Davidsen T.M."/>
            <person name="Wayne K.J."/>
            <person name="Tettelin H."/>
            <person name="Glass J.I."/>
            <person name="Rusch D."/>
            <person name="Podicherti R."/>
            <person name="Tsui H.-C.T."/>
            <person name="Winkler M.E."/>
        </authorList>
    </citation>
    <scope>NUCLEOTIDE SEQUENCE</scope>
</reference>
<dbReference type="InterPro" id="IPR024705">
    <property type="entry name" value="Ssp411"/>
</dbReference>
<dbReference type="CDD" id="cd02955">
    <property type="entry name" value="SSP411"/>
    <property type="match status" value="1"/>
</dbReference>
<sequence length="681" mass="75635">MPNRLSSETSPYLLQHANNPVDWYPWGDEALQRAKDEDKPILLSIGYSACHWCHVMERESFENEGIAGLMNEHFVSIKVDREERPDLDAVYMEAVQMLTGSGGWPMTVFLTPDGRPFYGGTYFPPVDRHGMPGFPRLLASVAGLYRDNRSEIERVTSQITEQMGRTGQMPRGDAPLTVETLHQAYTTLATNFDYQNGGTGTAPKFPQAMNLEVLLRYYRHGYNDRALEMVDLTLEKMAMGGIYDQIAGGFARYSTDAYWLVPHFEKMLYDNALLARLYLHAHQATGRGMYRRIAEETLDYILREMTGPEGGFFSATDADSEGEEGKFFVWTPAEIEAVLGDEAGIFSGFFGVTERGNFEGKNILNISKKASEYAQHQGISLERLVDVVQRGKKALWAEREKRIHPLLDDKVLASWNGMMLRSFAEAGAALERQDYLDAAIKNANFLMGTMRSEGRLLRTYREGQAKLPGYLEDYSFVSDGLLALCEATLDSKWLTEATSLADRMIELFWDDGVGGFYDTSAEHDQLVVRPRDVLDNAQPCGGSVATDVLLRLGVITGNEDYRVKAATPLRTLRELMGRAPAGTGHWIAALDFYVSSPKEVVIIGPKDNPATAALLQTVYGGFRPNKVLVGADNADAAEKHGLPLLEARGMIDGKPTAYVCQNYACQLPVTTPGDLAVQLEG</sequence>
<dbReference type="SUPFAM" id="SSF52833">
    <property type="entry name" value="Thioredoxin-like"/>
    <property type="match status" value="1"/>
</dbReference>
<dbReference type="Gene3D" id="3.40.30.10">
    <property type="entry name" value="Glutaredoxin"/>
    <property type="match status" value="1"/>
</dbReference>
<dbReference type="InterPro" id="IPR036249">
    <property type="entry name" value="Thioredoxin-like_sf"/>
</dbReference>
<dbReference type="InterPro" id="IPR004879">
    <property type="entry name" value="Ssp411-like_TRX"/>
</dbReference>
<evidence type="ECO:0000259" key="1">
    <source>
        <dbReference type="Pfam" id="PF03190"/>
    </source>
</evidence>
<accession>A0A381NAQ6</accession>
<dbReference type="SUPFAM" id="SSF48208">
    <property type="entry name" value="Six-hairpin glycosidases"/>
    <property type="match status" value="1"/>
</dbReference>
<dbReference type="PIRSF" id="PIRSF006402">
    <property type="entry name" value="UCP006402_thioredoxin"/>
    <property type="match status" value="1"/>
</dbReference>
<name>A0A381NAQ6_9ZZZZ</name>
<gene>
    <name evidence="2" type="ORF">METZ01_LOCUS3672</name>
</gene>
<evidence type="ECO:0000313" key="2">
    <source>
        <dbReference type="EMBL" id="SUZ50818.1"/>
    </source>
</evidence>
<dbReference type="EMBL" id="UINC01000190">
    <property type="protein sequence ID" value="SUZ50818.1"/>
    <property type="molecule type" value="Genomic_DNA"/>
</dbReference>